<reference evidence="1 2" key="1">
    <citation type="journal article" date="2011" name="Stand. Genomic Sci.">
        <title>Complete genome sequence of the gliding, heparinolytic Pedobacter saltans type strain (113).</title>
        <authorList>
            <person name="Liolios K."/>
            <person name="Sikorski J."/>
            <person name="Lu M."/>
            <person name="Nolan M."/>
            <person name="Lapidus A."/>
            <person name="Lucas S."/>
            <person name="Hammon N."/>
            <person name="Deshpande S."/>
            <person name="Cheng J.F."/>
            <person name="Tapia R."/>
            <person name="Han C."/>
            <person name="Goodwin L."/>
            <person name="Pitluck S."/>
            <person name="Huntemann M."/>
            <person name="Ivanova N."/>
            <person name="Pagani I."/>
            <person name="Mavromatis K."/>
            <person name="Ovchinikova G."/>
            <person name="Pati A."/>
            <person name="Chen A."/>
            <person name="Palaniappan K."/>
            <person name="Land M."/>
            <person name="Hauser L."/>
            <person name="Brambilla E.M."/>
            <person name="Kotsyurbenko O."/>
            <person name="Rohde M."/>
            <person name="Tindall B.J."/>
            <person name="Abt B."/>
            <person name="Goker M."/>
            <person name="Detter J.C."/>
            <person name="Woyke T."/>
            <person name="Bristow J."/>
            <person name="Eisen J.A."/>
            <person name="Markowitz V."/>
            <person name="Hugenholtz P."/>
            <person name="Klenk H.P."/>
            <person name="Kyrpides N.C."/>
        </authorList>
    </citation>
    <scope>NUCLEOTIDE SEQUENCE [LARGE SCALE GENOMIC DNA]</scope>
    <source>
        <strain evidence="2">ATCC 51119 / DSM 12145 / JCM 21818 / LMG 10337 / NBRC 100064 / NCIMB 13643</strain>
    </source>
</reference>
<dbReference type="EMBL" id="CP002545">
    <property type="protein sequence ID" value="ADY52589.1"/>
    <property type="molecule type" value="Genomic_DNA"/>
</dbReference>
<keyword evidence="2" id="KW-1185">Reference proteome</keyword>
<name>F0SAG9_PSESL</name>
<proteinExistence type="predicted"/>
<dbReference type="eggNOG" id="ENOG50302C6">
    <property type="taxonomic scope" value="Bacteria"/>
</dbReference>
<protein>
    <submittedName>
        <fullName evidence="1">Uncharacterized protein</fullName>
    </submittedName>
</protein>
<organism evidence="1 2">
    <name type="scientific">Pseudopedobacter saltans (strain ATCC 51119 / DSM 12145 / JCM 21818 / CCUG 39354 / LMG 10337 / NBRC 100064 / NCIMB 13643)</name>
    <name type="common">Pedobacter saltans</name>
    <dbReference type="NCBI Taxonomy" id="762903"/>
    <lineage>
        <taxon>Bacteria</taxon>
        <taxon>Pseudomonadati</taxon>
        <taxon>Bacteroidota</taxon>
        <taxon>Sphingobacteriia</taxon>
        <taxon>Sphingobacteriales</taxon>
        <taxon>Sphingobacteriaceae</taxon>
        <taxon>Pseudopedobacter</taxon>
    </lineage>
</organism>
<dbReference type="OrthoDB" id="794757at2"/>
<evidence type="ECO:0000313" key="2">
    <source>
        <dbReference type="Proteomes" id="UP000000310"/>
    </source>
</evidence>
<dbReference type="AlphaFoldDB" id="F0SAG9"/>
<evidence type="ECO:0000313" key="1">
    <source>
        <dbReference type="EMBL" id="ADY52589.1"/>
    </source>
</evidence>
<sequence>MKRLNLFLVSLLFLGSCKSGKEKDIQELSYYDIKGFFEQEIVKLNKTNPVVKKSVFYNQDEEVKTLKIKDWAQELSLFVESDINKSSWKNSYKIDSLPNQIVYTAKENDLRTQKIIIDFKDSKPVKFSIKNKSINYLYTTSEDLTFYTDSLYNIVKDQHVTVLGDNHYIITGLLVR</sequence>
<accession>F0SAG9</accession>
<dbReference type="STRING" id="762903.Pedsa_2037"/>
<dbReference type="KEGG" id="psn:Pedsa_2037"/>
<dbReference type="PROSITE" id="PS51257">
    <property type="entry name" value="PROKAR_LIPOPROTEIN"/>
    <property type="match status" value="1"/>
</dbReference>
<gene>
    <name evidence="1" type="ordered locus">Pedsa_2037</name>
</gene>
<reference evidence="2" key="2">
    <citation type="submission" date="2011-02" db="EMBL/GenBank/DDBJ databases">
        <title>The complete genome of Pedobacter saltans DSM 12145.</title>
        <authorList>
            <consortium name="US DOE Joint Genome Institute (JGI-PGF)"/>
            <person name="Lucas S."/>
            <person name="Copeland A."/>
            <person name="Lapidus A."/>
            <person name="Bruce D."/>
            <person name="Goodwin L."/>
            <person name="Pitluck S."/>
            <person name="Kyrpides N."/>
            <person name="Mavromatis K."/>
            <person name="Pagani I."/>
            <person name="Ivanova N."/>
            <person name="Ovchinnikova G."/>
            <person name="Lu M."/>
            <person name="Detter J.C."/>
            <person name="Han C."/>
            <person name="Land M."/>
            <person name="Hauser L."/>
            <person name="Markowitz V."/>
            <person name="Cheng J.-F."/>
            <person name="Hugenholtz P."/>
            <person name="Woyke T."/>
            <person name="Wu D."/>
            <person name="Tindall B."/>
            <person name="Pomrenke H.G."/>
            <person name="Brambilla E."/>
            <person name="Klenk H.-P."/>
            <person name="Eisen J.A."/>
        </authorList>
    </citation>
    <scope>NUCLEOTIDE SEQUENCE [LARGE SCALE GENOMIC DNA]</scope>
    <source>
        <strain evidence="2">ATCC 51119 / DSM 12145 / JCM 21818 / LMG 10337 / NBRC 100064 / NCIMB 13643</strain>
    </source>
</reference>
<dbReference type="RefSeq" id="WP_013633076.1">
    <property type="nucleotide sequence ID" value="NC_015177.1"/>
</dbReference>
<dbReference type="Proteomes" id="UP000000310">
    <property type="component" value="Chromosome"/>
</dbReference>
<dbReference type="HOGENOM" id="CLU_121883_1_0_10"/>